<accession>A0ACA9PP40</accession>
<feature type="non-terminal residue" evidence="1">
    <location>
        <position position="1"/>
    </location>
</feature>
<dbReference type="EMBL" id="CAJVPU010029750">
    <property type="protein sequence ID" value="CAG8711698.1"/>
    <property type="molecule type" value="Genomic_DNA"/>
</dbReference>
<sequence length="251" mass="28901">LSVYISKNNQVKIIDKTPPDYACLFKKCWSSDLDQRPTLIEILKELEKLSANAPVEFVSNNINNININNQLTAQPKISYSESLDSLDNKTKNLNSDEYHDESQDKFNDDPCQKNNTPNESSNDLKLESQDKFNDDPCQNNTPNDLALESHDQFNGEPCKKNNTPNESSNNLALISKYDTINNTLKISNWNKGLTLFRQRNNINVINHKRIEEPRLVSDPLYGDILKGYLKQTAMMKYIHKDSLENKKFEEQ</sequence>
<evidence type="ECO:0000313" key="1">
    <source>
        <dbReference type="EMBL" id="CAG8711698.1"/>
    </source>
</evidence>
<gene>
    <name evidence="1" type="ORF">DHETER_LOCUS12299</name>
</gene>
<protein>
    <submittedName>
        <fullName evidence="1">16953_t:CDS:1</fullName>
    </submittedName>
</protein>
<comment type="caution">
    <text evidence="1">The sequence shown here is derived from an EMBL/GenBank/DDBJ whole genome shotgun (WGS) entry which is preliminary data.</text>
</comment>
<feature type="non-terminal residue" evidence="1">
    <location>
        <position position="251"/>
    </location>
</feature>
<proteinExistence type="predicted"/>
<name>A0ACA9PP40_9GLOM</name>
<evidence type="ECO:0000313" key="2">
    <source>
        <dbReference type="Proteomes" id="UP000789702"/>
    </source>
</evidence>
<organism evidence="1 2">
    <name type="scientific">Dentiscutata heterogama</name>
    <dbReference type="NCBI Taxonomy" id="1316150"/>
    <lineage>
        <taxon>Eukaryota</taxon>
        <taxon>Fungi</taxon>
        <taxon>Fungi incertae sedis</taxon>
        <taxon>Mucoromycota</taxon>
        <taxon>Glomeromycotina</taxon>
        <taxon>Glomeromycetes</taxon>
        <taxon>Diversisporales</taxon>
        <taxon>Gigasporaceae</taxon>
        <taxon>Dentiscutata</taxon>
    </lineage>
</organism>
<dbReference type="Proteomes" id="UP000789702">
    <property type="component" value="Unassembled WGS sequence"/>
</dbReference>
<keyword evidence="2" id="KW-1185">Reference proteome</keyword>
<reference evidence="1" key="1">
    <citation type="submission" date="2021-06" db="EMBL/GenBank/DDBJ databases">
        <authorList>
            <person name="Kallberg Y."/>
            <person name="Tangrot J."/>
            <person name="Rosling A."/>
        </authorList>
    </citation>
    <scope>NUCLEOTIDE SEQUENCE</scope>
    <source>
        <strain evidence="1">IL203A</strain>
    </source>
</reference>